<dbReference type="Gene3D" id="3.40.50.620">
    <property type="entry name" value="HUPs"/>
    <property type="match status" value="1"/>
</dbReference>
<evidence type="ECO:0000313" key="13">
    <source>
        <dbReference type="Proteomes" id="UP000009080"/>
    </source>
</evidence>
<dbReference type="GO" id="GO:0005524">
    <property type="term" value="F:ATP binding"/>
    <property type="evidence" value="ECO:0007669"/>
    <property type="project" value="UniProtKB-KW"/>
</dbReference>
<dbReference type="EC" id="6.3.5.4" evidence="3"/>
<keyword evidence="8" id="KW-0028">Amino-acid biosynthesis</keyword>
<feature type="binding site" evidence="9">
    <location>
        <position position="98"/>
    </location>
    <ligand>
        <name>L-glutamine</name>
        <dbReference type="ChEBI" id="CHEBI:58359"/>
    </ligand>
</feature>
<evidence type="ECO:0000256" key="9">
    <source>
        <dbReference type="PIRSR" id="PIRSR001589-2"/>
    </source>
</evidence>
<protein>
    <recommendedName>
        <fullName evidence="3">asparagine synthase (glutamine-hydrolyzing)</fullName>
        <ecNumber evidence="3">6.3.5.4</ecNumber>
    </recommendedName>
</protein>
<reference evidence="12 13" key="1">
    <citation type="journal article" date="2009" name="PLoS ONE">
        <title>The complete genome of Teredinibacter turnerae T7901: an intracellular endosymbiont of marine wood-boring bivalves (shipworms).</title>
        <authorList>
            <person name="Yang J.C."/>
            <person name="Madupu R."/>
            <person name="Durkin A.S."/>
            <person name="Ekborg N.A."/>
            <person name="Pedamallu C.S."/>
            <person name="Hostetler J.B."/>
            <person name="Radune D."/>
            <person name="Toms B.S."/>
            <person name="Henrissat B."/>
            <person name="Coutinho P.M."/>
            <person name="Schwarz S."/>
            <person name="Field L."/>
            <person name="Trindade-Silva A.E."/>
            <person name="Soares C.A.G."/>
            <person name="Elshahawi S."/>
            <person name="Hanora A."/>
            <person name="Schmidt E.W."/>
            <person name="Haygood M.G."/>
            <person name="Posfai J."/>
            <person name="Benner J."/>
            <person name="Madinger C."/>
            <person name="Nove J."/>
            <person name="Anton B."/>
            <person name="Chaudhary K."/>
            <person name="Foster J."/>
            <person name="Holman A."/>
            <person name="Kumar S."/>
            <person name="Lessard P.A."/>
            <person name="Luyten Y.A."/>
            <person name="Slatko B."/>
            <person name="Wood N."/>
            <person name="Wu B."/>
            <person name="Teplitski M."/>
            <person name="Mougous J.D."/>
            <person name="Ward N."/>
            <person name="Eisen J.A."/>
            <person name="Badger J.H."/>
            <person name="Distel D.L."/>
        </authorList>
    </citation>
    <scope>NUCLEOTIDE SEQUENCE [LARGE SCALE GENOMIC DNA]</scope>
    <source>
        <strain evidence="13">ATCC 39867 / T7901</strain>
    </source>
</reference>
<evidence type="ECO:0000256" key="7">
    <source>
        <dbReference type="ARBA" id="ARBA00048741"/>
    </source>
</evidence>
<keyword evidence="4 9" id="KW-0547">Nucleotide-binding</keyword>
<comment type="similarity">
    <text evidence="2">Belongs to the asparagine synthetase family.</text>
</comment>
<feature type="active site" description="For GATase activity" evidence="8">
    <location>
        <position position="2"/>
    </location>
</feature>
<dbReference type="CDD" id="cd01991">
    <property type="entry name" value="Asn_synthase_B_C"/>
    <property type="match status" value="1"/>
</dbReference>
<evidence type="ECO:0000256" key="10">
    <source>
        <dbReference type="PIRSR" id="PIRSR001589-3"/>
    </source>
</evidence>
<keyword evidence="5 9" id="KW-0067">ATP-binding</keyword>
<dbReference type="SUPFAM" id="SSF52402">
    <property type="entry name" value="Adenine nucleotide alpha hydrolases-like"/>
    <property type="match status" value="1"/>
</dbReference>
<dbReference type="PANTHER" id="PTHR43284">
    <property type="entry name" value="ASPARAGINE SYNTHETASE (GLUTAMINE-HYDROLYZING)"/>
    <property type="match status" value="1"/>
</dbReference>
<evidence type="ECO:0000256" key="1">
    <source>
        <dbReference type="ARBA" id="ARBA00005187"/>
    </source>
</evidence>
<keyword evidence="6 8" id="KW-0315">Glutamine amidotransferase</keyword>
<name>C5BIB9_TERTT</name>
<comment type="pathway">
    <text evidence="1">Amino-acid biosynthesis; L-asparagine biosynthesis; L-asparagine from L-aspartate (L-Gln route): step 1/1.</text>
</comment>
<dbReference type="InterPro" id="IPR014729">
    <property type="entry name" value="Rossmann-like_a/b/a_fold"/>
</dbReference>
<proteinExistence type="inferred from homology"/>
<dbReference type="GO" id="GO:0006529">
    <property type="term" value="P:asparagine biosynthetic process"/>
    <property type="evidence" value="ECO:0007669"/>
    <property type="project" value="UniProtKB-KW"/>
</dbReference>
<dbReference type="SUPFAM" id="SSF56235">
    <property type="entry name" value="N-terminal nucleophile aminohydrolases (Ntn hydrolases)"/>
    <property type="match status" value="1"/>
</dbReference>
<dbReference type="NCBIfam" id="TIGR01536">
    <property type="entry name" value="asn_synth_AEB"/>
    <property type="match status" value="1"/>
</dbReference>
<dbReference type="InterPro" id="IPR033738">
    <property type="entry name" value="AsnB_N"/>
</dbReference>
<sequence>MCGVFAIFATGLGIEEKRQLTTQALVQMQHRGPDAWGLYNSPKATLGHVRLSIVDVAAGHQPMVSGDQILSFNGEIFNHVELRAELESQGVVFETRSDTEVILKLYQRDGIECFRQFNGQFAIIIWDKREQRLIVARDRYGIRPLYILPYRGGWVFSSEMKAFDCLPGFRRSFSPAGLLEHGLLWNTLGETTVYNDVRSVESGTVKIFATSGEEQTRRYYQLGEELSARRDQFSSFEQAQEGLTQALSDAVTLRLRSDVPVGAYLSGGIDSTVISRLVKDATNHDFRTFSVAFEDESLDESLYQKMASEDVNSQHNEVRVSRQNIADSIADTVRHTERPIFRTAPTPLYLLSEKVQQERIKVVLTGEGADEILCGYDAFKELKILDSWKKSGYSPEVENALRDLYPHLAHYSDPKHFGLIRLYYEGFLDDYDNEMAGLNIRFNNNKILERYLNPDFGLQVDKSLMRERIAAQLPADFKHWTLMQRNSFLEMKTLLQGYLLSSQGDRMALSHGVEGRFPFLDHQVVEQAFAMPDEYKLRGFEQKAVLREAFTGKIPQQIIDRPKRPYMAPDLISFIDDSGNLQGMAAEMMNDQAIKDAGLFNHEMVVKFLKKFKRGVPKDIGYRDNMIFTFIYSTQLCHYWLNKPVHDAPDYGLCTVDIVDTL</sequence>
<dbReference type="STRING" id="377629.TERTU_4301"/>
<dbReference type="Pfam" id="PF00733">
    <property type="entry name" value="Asn_synthase"/>
    <property type="match status" value="1"/>
</dbReference>
<evidence type="ECO:0000256" key="3">
    <source>
        <dbReference type="ARBA" id="ARBA00012737"/>
    </source>
</evidence>
<dbReference type="AlphaFoldDB" id="C5BIB9"/>
<feature type="domain" description="Glutamine amidotransferase type-2" evidence="11">
    <location>
        <begin position="2"/>
        <end position="211"/>
    </location>
</feature>
<keyword evidence="13" id="KW-1185">Reference proteome</keyword>
<comment type="catalytic activity">
    <reaction evidence="7">
        <text>L-aspartate + L-glutamine + ATP + H2O = L-asparagine + L-glutamate + AMP + diphosphate + H(+)</text>
        <dbReference type="Rhea" id="RHEA:12228"/>
        <dbReference type="ChEBI" id="CHEBI:15377"/>
        <dbReference type="ChEBI" id="CHEBI:15378"/>
        <dbReference type="ChEBI" id="CHEBI:29985"/>
        <dbReference type="ChEBI" id="CHEBI:29991"/>
        <dbReference type="ChEBI" id="CHEBI:30616"/>
        <dbReference type="ChEBI" id="CHEBI:33019"/>
        <dbReference type="ChEBI" id="CHEBI:58048"/>
        <dbReference type="ChEBI" id="CHEBI:58359"/>
        <dbReference type="ChEBI" id="CHEBI:456215"/>
        <dbReference type="EC" id="6.3.5.4"/>
    </reaction>
</comment>
<dbReference type="Pfam" id="PF13537">
    <property type="entry name" value="GATase_7"/>
    <property type="match status" value="1"/>
</dbReference>
<feature type="binding site" evidence="9">
    <location>
        <position position="291"/>
    </location>
    <ligand>
        <name>ATP</name>
        <dbReference type="ChEBI" id="CHEBI:30616"/>
    </ligand>
</feature>
<dbReference type="GO" id="GO:0005829">
    <property type="term" value="C:cytosol"/>
    <property type="evidence" value="ECO:0007669"/>
    <property type="project" value="TreeGrafter"/>
</dbReference>
<dbReference type="InterPro" id="IPR051786">
    <property type="entry name" value="ASN_synthetase/amidase"/>
</dbReference>
<evidence type="ECO:0000313" key="12">
    <source>
        <dbReference type="EMBL" id="ACR10732.1"/>
    </source>
</evidence>
<dbReference type="GO" id="GO:0004066">
    <property type="term" value="F:asparagine synthase (glutamine-hydrolyzing) activity"/>
    <property type="evidence" value="ECO:0007669"/>
    <property type="project" value="UniProtKB-EC"/>
</dbReference>
<keyword evidence="8" id="KW-0061">Asparagine biosynthesis</keyword>
<dbReference type="PANTHER" id="PTHR43284:SF1">
    <property type="entry name" value="ASPARAGINE SYNTHETASE"/>
    <property type="match status" value="1"/>
</dbReference>
<organism evidence="12 13">
    <name type="scientific">Teredinibacter turnerae (strain ATCC 39867 / T7901)</name>
    <dbReference type="NCBI Taxonomy" id="377629"/>
    <lineage>
        <taxon>Bacteria</taxon>
        <taxon>Pseudomonadati</taxon>
        <taxon>Pseudomonadota</taxon>
        <taxon>Gammaproteobacteria</taxon>
        <taxon>Cellvibrionales</taxon>
        <taxon>Cellvibrionaceae</taxon>
        <taxon>Teredinibacter</taxon>
    </lineage>
</organism>
<dbReference type="Proteomes" id="UP000009080">
    <property type="component" value="Chromosome"/>
</dbReference>
<dbReference type="Gene3D" id="3.60.20.10">
    <property type="entry name" value="Glutamine Phosphoribosylpyrophosphate, subunit 1, domain 1"/>
    <property type="match status" value="1"/>
</dbReference>
<dbReference type="PROSITE" id="PS51278">
    <property type="entry name" value="GATASE_TYPE_2"/>
    <property type="match status" value="1"/>
</dbReference>
<dbReference type="CDD" id="cd00712">
    <property type="entry name" value="AsnB"/>
    <property type="match status" value="1"/>
</dbReference>
<dbReference type="RefSeq" id="WP_015816844.1">
    <property type="nucleotide sequence ID" value="NC_012997.1"/>
</dbReference>
<evidence type="ECO:0000256" key="6">
    <source>
        <dbReference type="ARBA" id="ARBA00022962"/>
    </source>
</evidence>
<keyword evidence="12" id="KW-0436">Ligase</keyword>
<evidence type="ECO:0000256" key="5">
    <source>
        <dbReference type="ARBA" id="ARBA00022840"/>
    </source>
</evidence>
<dbReference type="EMBL" id="CP001614">
    <property type="protein sequence ID" value="ACR10732.1"/>
    <property type="molecule type" value="Genomic_DNA"/>
</dbReference>
<evidence type="ECO:0000259" key="11">
    <source>
        <dbReference type="PROSITE" id="PS51278"/>
    </source>
</evidence>
<dbReference type="eggNOG" id="COG0367">
    <property type="taxonomic scope" value="Bacteria"/>
</dbReference>
<evidence type="ECO:0000256" key="8">
    <source>
        <dbReference type="PIRSR" id="PIRSR001589-1"/>
    </source>
</evidence>
<accession>C5BIB9</accession>
<dbReference type="InterPro" id="IPR017932">
    <property type="entry name" value="GATase_2_dom"/>
</dbReference>
<gene>
    <name evidence="12" type="primary">asnB</name>
    <name evidence="12" type="ordered locus">TERTU_4301</name>
</gene>
<dbReference type="HOGENOM" id="CLU_014658_3_1_6"/>
<dbReference type="KEGG" id="ttu:TERTU_4301"/>
<dbReference type="OrthoDB" id="9763290at2"/>
<dbReference type="InterPro" id="IPR006426">
    <property type="entry name" value="Asn_synth_AEB"/>
</dbReference>
<feature type="site" description="Important for beta-aspartyl-AMP intermediate formation" evidence="10">
    <location>
        <position position="367"/>
    </location>
</feature>
<dbReference type="InterPro" id="IPR029055">
    <property type="entry name" value="Ntn_hydrolases_N"/>
</dbReference>
<dbReference type="InterPro" id="IPR001962">
    <property type="entry name" value="Asn_synthase"/>
</dbReference>
<evidence type="ECO:0000256" key="2">
    <source>
        <dbReference type="ARBA" id="ARBA00005752"/>
    </source>
</evidence>
<dbReference type="PIRSF" id="PIRSF001589">
    <property type="entry name" value="Asn_synthetase_glu-h"/>
    <property type="match status" value="1"/>
</dbReference>
<evidence type="ECO:0000256" key="4">
    <source>
        <dbReference type="ARBA" id="ARBA00022741"/>
    </source>
</evidence>